<dbReference type="InterPro" id="IPR050807">
    <property type="entry name" value="TransReg_Diox_bact_type"/>
</dbReference>
<dbReference type="Pfam" id="PF01381">
    <property type="entry name" value="HTH_3"/>
    <property type="match status" value="1"/>
</dbReference>
<sequence>MKNVLDTITSYREARHWSNYDLASHAGIKPTTISSWYRKDIVPTIPTLLKICDAFGITLTEFFSVVESGEREAVVLTHEQAEMLEKWSALRPEQKEAVVHLLSTMP</sequence>
<dbReference type="InterPro" id="IPR010982">
    <property type="entry name" value="Lambda_DNA-bd_dom_sf"/>
</dbReference>
<evidence type="ECO:0000313" key="4">
    <source>
        <dbReference type="Proteomes" id="UP000252378"/>
    </source>
</evidence>
<gene>
    <name evidence="3" type="ORF">C7J97_06290</name>
</gene>
<accession>A0A367G849</accession>
<comment type="caution">
    <text evidence="3">The sequence shown here is derived from an EMBL/GenBank/DDBJ whole genome shotgun (WGS) entry which is preliminary data.</text>
</comment>
<protein>
    <submittedName>
        <fullName evidence="3">Transcriptional regulator</fullName>
    </submittedName>
</protein>
<dbReference type="CDD" id="cd00093">
    <property type="entry name" value="HTH_XRE"/>
    <property type="match status" value="1"/>
</dbReference>
<evidence type="ECO:0000313" key="3">
    <source>
        <dbReference type="EMBL" id="RCH46825.1"/>
    </source>
</evidence>
<dbReference type="GO" id="GO:0005829">
    <property type="term" value="C:cytosol"/>
    <property type="evidence" value="ECO:0007669"/>
    <property type="project" value="TreeGrafter"/>
</dbReference>
<dbReference type="PANTHER" id="PTHR46797">
    <property type="entry name" value="HTH-TYPE TRANSCRIPTIONAL REGULATOR"/>
    <property type="match status" value="1"/>
</dbReference>
<dbReference type="EMBL" id="PXUP01000007">
    <property type="protein sequence ID" value="RCH46825.1"/>
    <property type="molecule type" value="Genomic_DNA"/>
</dbReference>
<dbReference type="RefSeq" id="WP_113992316.1">
    <property type="nucleotide sequence ID" value="NZ_CABVEO010000004.1"/>
</dbReference>
<evidence type="ECO:0000259" key="2">
    <source>
        <dbReference type="PROSITE" id="PS50943"/>
    </source>
</evidence>
<name>A0A367G849_9FIRM</name>
<dbReference type="InterPro" id="IPR001387">
    <property type="entry name" value="Cro/C1-type_HTH"/>
</dbReference>
<reference evidence="3 4" key="1">
    <citation type="submission" date="2018-03" db="EMBL/GenBank/DDBJ databases">
        <title>Complete genome sequencing of Faecalibacterium prausnitzii strains isolated from the human gut.</title>
        <authorList>
            <person name="Fitzgerald B.C."/>
            <person name="Shkoporov A.N."/>
            <person name="Ross P.R."/>
            <person name="Hill C."/>
        </authorList>
    </citation>
    <scope>NUCLEOTIDE SEQUENCE [LARGE SCALE GENOMIC DNA]</scope>
    <source>
        <strain evidence="3 4">ATCC 27768</strain>
    </source>
</reference>
<dbReference type="GO" id="GO:0003700">
    <property type="term" value="F:DNA-binding transcription factor activity"/>
    <property type="evidence" value="ECO:0007669"/>
    <property type="project" value="TreeGrafter"/>
</dbReference>
<dbReference type="Proteomes" id="UP000252378">
    <property type="component" value="Unassembled WGS sequence"/>
</dbReference>
<dbReference type="PROSITE" id="PS50943">
    <property type="entry name" value="HTH_CROC1"/>
    <property type="match status" value="1"/>
</dbReference>
<feature type="domain" description="HTH cro/C1-type" evidence="2">
    <location>
        <begin position="8"/>
        <end position="62"/>
    </location>
</feature>
<keyword evidence="1" id="KW-0238">DNA-binding</keyword>
<dbReference type="GO" id="GO:0003677">
    <property type="term" value="F:DNA binding"/>
    <property type="evidence" value="ECO:0007669"/>
    <property type="project" value="UniProtKB-KW"/>
</dbReference>
<dbReference type="AlphaFoldDB" id="A0A367G849"/>
<evidence type="ECO:0000256" key="1">
    <source>
        <dbReference type="ARBA" id="ARBA00023125"/>
    </source>
</evidence>
<dbReference type="SUPFAM" id="SSF47413">
    <property type="entry name" value="lambda repressor-like DNA-binding domains"/>
    <property type="match status" value="1"/>
</dbReference>
<dbReference type="Gene3D" id="1.10.260.40">
    <property type="entry name" value="lambda repressor-like DNA-binding domains"/>
    <property type="match status" value="1"/>
</dbReference>
<organism evidence="3 4">
    <name type="scientific">Faecalibacterium prausnitzii</name>
    <dbReference type="NCBI Taxonomy" id="853"/>
    <lineage>
        <taxon>Bacteria</taxon>
        <taxon>Bacillati</taxon>
        <taxon>Bacillota</taxon>
        <taxon>Clostridia</taxon>
        <taxon>Eubacteriales</taxon>
        <taxon>Oscillospiraceae</taxon>
        <taxon>Faecalibacterium</taxon>
    </lineage>
</organism>
<dbReference type="PANTHER" id="PTHR46797:SF1">
    <property type="entry name" value="METHYLPHOSPHONATE SYNTHASE"/>
    <property type="match status" value="1"/>
</dbReference>
<dbReference type="SMART" id="SM00530">
    <property type="entry name" value="HTH_XRE"/>
    <property type="match status" value="1"/>
</dbReference>
<proteinExistence type="predicted"/>